<proteinExistence type="predicted"/>
<keyword evidence="3" id="KW-1185">Reference proteome</keyword>
<evidence type="ECO:0000313" key="3">
    <source>
        <dbReference type="Proteomes" id="UP000325902"/>
    </source>
</evidence>
<evidence type="ECO:0000313" key="2">
    <source>
        <dbReference type="EMBL" id="KAB2570245.1"/>
    </source>
</evidence>
<feature type="region of interest" description="Disordered" evidence="1">
    <location>
        <begin position="1"/>
        <end position="25"/>
    </location>
</feature>
<evidence type="ECO:0000256" key="1">
    <source>
        <dbReference type="SAM" id="MobiDB-lite"/>
    </source>
</evidence>
<reference evidence="2 3" key="1">
    <citation type="journal article" date="2019" name="Sci. Rep.">
        <title>A multi-omics analysis of the grapevine pathogen Lasiodiplodia theobromae reveals that temperature affects the expression of virulence- and pathogenicity-related genes.</title>
        <authorList>
            <person name="Felix C."/>
            <person name="Meneses R."/>
            <person name="Goncalves M.F.M."/>
            <person name="Tilleman L."/>
            <person name="Duarte A.S."/>
            <person name="Jorrin-Novo J.V."/>
            <person name="Van de Peer Y."/>
            <person name="Deforce D."/>
            <person name="Van Nieuwerburgh F."/>
            <person name="Esteves A.C."/>
            <person name="Alves A."/>
        </authorList>
    </citation>
    <scope>NUCLEOTIDE SEQUENCE [LARGE SCALE GENOMIC DNA]</scope>
    <source>
        <strain evidence="2 3">LA-SOL3</strain>
    </source>
</reference>
<gene>
    <name evidence="2" type="ORF">DBV05_g11079</name>
</gene>
<name>A0A5N5CXZ8_9PEZI</name>
<feature type="compositionally biased region" description="Polar residues" evidence="1">
    <location>
        <begin position="214"/>
        <end position="227"/>
    </location>
</feature>
<dbReference type="AlphaFoldDB" id="A0A5N5CXZ8"/>
<comment type="caution">
    <text evidence="2">The sequence shown here is derived from an EMBL/GenBank/DDBJ whole genome shotgun (WGS) entry which is preliminary data.</text>
</comment>
<sequence length="366" mass="38982">MATSAVIDLVSDDDDDNAVDLGHTRDGAQVQRTALNRTIVPDTLQPRRRSGFSSALAIATIDLTLEDDAAAGVAERPGSAGEGDLAPANEARPDSRSRNQNTSPRTPRTTAEGSSKPRASVSGDTGVAPKLTRVSAKTPPAALNSESPPMFPGRFAHLPGNPSGERHSGASASSTRPPPLNDGSTPAQAHVISDDEDGDNGDDDDLLIDEEKSTPATASRDTLSSGRSTEHVRPTTPPTPPSERETSPIKRLSPIAAEVAERVKQDWGVYPWEIAKALNPPQFDATLVCDFYDLARDGCSLEKAKQLVEDQVKNRSAKLDGGPGYIITDDIKEARKIFNNLKKKTPPAANLGNHYLSLIKDDLHPL</sequence>
<feature type="region of interest" description="Disordered" evidence="1">
    <location>
        <begin position="72"/>
        <end position="250"/>
    </location>
</feature>
<feature type="compositionally biased region" description="Acidic residues" evidence="1">
    <location>
        <begin position="194"/>
        <end position="208"/>
    </location>
</feature>
<protein>
    <submittedName>
        <fullName evidence="2">Uncharacterized protein</fullName>
    </submittedName>
</protein>
<dbReference type="EMBL" id="VCHE01000145">
    <property type="protein sequence ID" value="KAB2570245.1"/>
    <property type="molecule type" value="Genomic_DNA"/>
</dbReference>
<dbReference type="OrthoDB" id="6141102at2759"/>
<dbReference type="Proteomes" id="UP000325902">
    <property type="component" value="Unassembled WGS sequence"/>
</dbReference>
<organism evidence="2 3">
    <name type="scientific">Lasiodiplodia theobromae</name>
    <dbReference type="NCBI Taxonomy" id="45133"/>
    <lineage>
        <taxon>Eukaryota</taxon>
        <taxon>Fungi</taxon>
        <taxon>Dikarya</taxon>
        <taxon>Ascomycota</taxon>
        <taxon>Pezizomycotina</taxon>
        <taxon>Dothideomycetes</taxon>
        <taxon>Dothideomycetes incertae sedis</taxon>
        <taxon>Botryosphaeriales</taxon>
        <taxon>Botryosphaeriaceae</taxon>
        <taxon>Lasiodiplodia</taxon>
    </lineage>
</organism>
<accession>A0A5N5CXZ8</accession>
<feature type="compositionally biased region" description="Polar residues" evidence="1">
    <location>
        <begin position="98"/>
        <end position="113"/>
    </location>
</feature>